<keyword evidence="7" id="KW-0496">Mitochondrion</keyword>
<dbReference type="OrthoDB" id="409586at2759"/>
<evidence type="ECO:0000313" key="11">
    <source>
        <dbReference type="EMBL" id="ODQ81951.1"/>
    </source>
</evidence>
<dbReference type="STRING" id="984486.A0A1E3QWE9"/>
<keyword evidence="5" id="KW-0677">Repeat</keyword>
<evidence type="ECO:0008006" key="13">
    <source>
        <dbReference type="Google" id="ProtNLM"/>
    </source>
</evidence>
<protein>
    <recommendedName>
        <fullName evidence="13">Mitochondrial carrier protein</fullName>
    </recommendedName>
</protein>
<dbReference type="PROSITE" id="PS50920">
    <property type="entry name" value="SOLCAR"/>
    <property type="match status" value="3"/>
</dbReference>
<dbReference type="InterPro" id="IPR050567">
    <property type="entry name" value="Mitochondrial_Carrier"/>
</dbReference>
<dbReference type="AlphaFoldDB" id="A0A1E3QWE9"/>
<reference evidence="12" key="1">
    <citation type="submission" date="2016-05" db="EMBL/GenBank/DDBJ databases">
        <title>Comparative genomics of biotechnologically important yeasts.</title>
        <authorList>
            <consortium name="DOE Joint Genome Institute"/>
            <person name="Riley R."/>
            <person name="Haridas S."/>
            <person name="Wolfe K.H."/>
            <person name="Lopes M.R."/>
            <person name="Hittinger C.T."/>
            <person name="Goker M."/>
            <person name="Salamov A."/>
            <person name="Wisecaver J."/>
            <person name="Long T.M."/>
            <person name="Aerts A.L."/>
            <person name="Barry K."/>
            <person name="Choi C."/>
            <person name="Clum A."/>
            <person name="Coughlan A.Y."/>
            <person name="Deshpande S."/>
            <person name="Douglass A.P."/>
            <person name="Hanson S.J."/>
            <person name="Klenk H.-P."/>
            <person name="Labutti K."/>
            <person name="Lapidus A."/>
            <person name="Lindquist E."/>
            <person name="Lipzen A."/>
            <person name="Meier-Kolthoff J.P."/>
            <person name="Ohm R.A."/>
            <person name="Otillar R.P."/>
            <person name="Pangilinan J."/>
            <person name="Peng Y."/>
            <person name="Rokas A."/>
            <person name="Rosa C.A."/>
            <person name="Scheuner C."/>
            <person name="Sibirny A.A."/>
            <person name="Slot J.C."/>
            <person name="Stielow J.B."/>
            <person name="Sun H."/>
            <person name="Kurtzman C.P."/>
            <person name="Blackwell M."/>
            <person name="Grigoriev I.V."/>
            <person name="Jeffries T.W."/>
        </authorList>
    </citation>
    <scope>NUCLEOTIDE SEQUENCE [LARGE SCALE GENOMIC DNA]</scope>
    <source>
        <strain evidence="12">NRRL Y-12698</strain>
    </source>
</reference>
<dbReference type="InterPro" id="IPR018108">
    <property type="entry name" value="MCP_transmembrane"/>
</dbReference>
<organism evidence="11 12">
    <name type="scientific">Babjeviella inositovora NRRL Y-12698</name>
    <dbReference type="NCBI Taxonomy" id="984486"/>
    <lineage>
        <taxon>Eukaryota</taxon>
        <taxon>Fungi</taxon>
        <taxon>Dikarya</taxon>
        <taxon>Ascomycota</taxon>
        <taxon>Saccharomycotina</taxon>
        <taxon>Pichiomycetes</taxon>
        <taxon>Serinales incertae sedis</taxon>
        <taxon>Babjeviella</taxon>
    </lineage>
</organism>
<dbReference type="GO" id="GO:1990575">
    <property type="term" value="P:mitochondrial L-ornithine transmembrane transport"/>
    <property type="evidence" value="ECO:0007669"/>
    <property type="project" value="TreeGrafter"/>
</dbReference>
<evidence type="ECO:0000256" key="7">
    <source>
        <dbReference type="ARBA" id="ARBA00023128"/>
    </source>
</evidence>
<dbReference type="Gene3D" id="1.50.40.10">
    <property type="entry name" value="Mitochondrial carrier domain"/>
    <property type="match status" value="1"/>
</dbReference>
<keyword evidence="6" id="KW-1133">Transmembrane helix</keyword>
<keyword evidence="4 9" id="KW-0812">Transmembrane</keyword>
<sequence length="306" mass="32988">MPEEVILEEDPNRIFKDLFSGTVGGIAQVLSGQPFDTTKVRLQSAPEGTYKGPMDVVRQLIKNEGVSGFYKGSLTPLVGVGACVSIQFAVNQYMKRFFGNLNQKSGLAALTTPQQYLSGCAAGFANGFLVSPIEHIRIRLQTQTGTAASAAAAGLPFYHGPIDCIKKLAQVNGVKSVMRGLGPTLVRETHGAGAYFSTYETLVARDMRNNKLARADIPSYRLCGYGACAGYAMWLTVYPVDVIKSRFQTDNIAKPVYSNSIACAKAIFRSYGIQGFFKGFVPTILRAAPANAATFCAFEMTMRAIG</sequence>
<accession>A0A1E3QWE9</accession>
<gene>
    <name evidence="11" type="ORF">BABINDRAFT_160168</name>
</gene>
<evidence type="ECO:0000256" key="8">
    <source>
        <dbReference type="ARBA" id="ARBA00023136"/>
    </source>
</evidence>
<dbReference type="EMBL" id="KV454427">
    <property type="protein sequence ID" value="ODQ81951.1"/>
    <property type="molecule type" value="Genomic_DNA"/>
</dbReference>
<dbReference type="InterPro" id="IPR023395">
    <property type="entry name" value="MCP_dom_sf"/>
</dbReference>
<evidence type="ECO:0000256" key="5">
    <source>
        <dbReference type="ARBA" id="ARBA00022737"/>
    </source>
</evidence>
<proteinExistence type="inferred from homology"/>
<evidence type="ECO:0000256" key="1">
    <source>
        <dbReference type="ARBA" id="ARBA00004225"/>
    </source>
</evidence>
<feature type="repeat" description="Solcar" evidence="9">
    <location>
        <begin position="12"/>
        <end position="97"/>
    </location>
</feature>
<feature type="repeat" description="Solcar" evidence="9">
    <location>
        <begin position="218"/>
        <end position="304"/>
    </location>
</feature>
<name>A0A1E3QWE9_9ASCO</name>
<keyword evidence="8 9" id="KW-0472">Membrane</keyword>
<keyword evidence="12" id="KW-1185">Reference proteome</keyword>
<dbReference type="SUPFAM" id="SSF103506">
    <property type="entry name" value="Mitochondrial carrier"/>
    <property type="match status" value="1"/>
</dbReference>
<feature type="repeat" description="Solcar" evidence="9">
    <location>
        <begin position="110"/>
        <end position="205"/>
    </location>
</feature>
<evidence type="ECO:0000256" key="10">
    <source>
        <dbReference type="RuleBase" id="RU000488"/>
    </source>
</evidence>
<dbReference type="PANTHER" id="PTHR45624:SF51">
    <property type="entry name" value="CARRIER PROTEIN YMC2, MITOCHONDRIAL-RELATED"/>
    <property type="match status" value="1"/>
</dbReference>
<dbReference type="Proteomes" id="UP000094336">
    <property type="component" value="Unassembled WGS sequence"/>
</dbReference>
<evidence type="ECO:0000256" key="4">
    <source>
        <dbReference type="ARBA" id="ARBA00022692"/>
    </source>
</evidence>
<dbReference type="RefSeq" id="XP_018987279.1">
    <property type="nucleotide sequence ID" value="XM_019128097.1"/>
</dbReference>
<dbReference type="Pfam" id="PF00153">
    <property type="entry name" value="Mito_carr"/>
    <property type="match status" value="3"/>
</dbReference>
<evidence type="ECO:0000313" key="12">
    <source>
        <dbReference type="Proteomes" id="UP000094336"/>
    </source>
</evidence>
<evidence type="ECO:0000256" key="9">
    <source>
        <dbReference type="PROSITE-ProRule" id="PRU00282"/>
    </source>
</evidence>
<comment type="similarity">
    <text evidence="2 10">Belongs to the mitochondrial carrier (TC 2.A.29) family.</text>
</comment>
<evidence type="ECO:0000256" key="3">
    <source>
        <dbReference type="ARBA" id="ARBA00022448"/>
    </source>
</evidence>
<evidence type="ECO:0000256" key="6">
    <source>
        <dbReference type="ARBA" id="ARBA00022989"/>
    </source>
</evidence>
<dbReference type="PANTHER" id="PTHR45624">
    <property type="entry name" value="MITOCHONDRIAL BASIC AMINO ACIDS TRANSPORTER-RELATED"/>
    <property type="match status" value="1"/>
</dbReference>
<comment type="subcellular location">
    <subcellularLocation>
        <location evidence="1">Mitochondrion membrane</location>
        <topology evidence="1">Multi-pass membrane protein</topology>
    </subcellularLocation>
</comment>
<evidence type="ECO:0000256" key="2">
    <source>
        <dbReference type="ARBA" id="ARBA00006375"/>
    </source>
</evidence>
<dbReference type="GO" id="GO:0000064">
    <property type="term" value="F:L-ornithine transmembrane transporter activity"/>
    <property type="evidence" value="ECO:0007669"/>
    <property type="project" value="TreeGrafter"/>
</dbReference>
<dbReference type="GO" id="GO:0031966">
    <property type="term" value="C:mitochondrial membrane"/>
    <property type="evidence" value="ECO:0007669"/>
    <property type="project" value="UniProtKB-SubCell"/>
</dbReference>
<dbReference type="GeneID" id="30145950"/>
<keyword evidence="3 10" id="KW-0813">Transport</keyword>